<reference evidence="2" key="1">
    <citation type="journal article" date="2023" name="Insect Mol. Biol.">
        <title>Genome sequencing provides insights into the evolution of gene families encoding plant cell wall-degrading enzymes in longhorned beetles.</title>
        <authorList>
            <person name="Shin N.R."/>
            <person name="Okamura Y."/>
            <person name="Kirsch R."/>
            <person name="Pauchet Y."/>
        </authorList>
    </citation>
    <scope>NUCLEOTIDE SEQUENCE</scope>
    <source>
        <strain evidence="2">MMC_N1</strain>
    </source>
</reference>
<gene>
    <name evidence="2" type="ORF">NQ317_010183</name>
</gene>
<dbReference type="EMBL" id="JAPWTJ010000123">
    <property type="protein sequence ID" value="KAJ8982443.1"/>
    <property type="molecule type" value="Genomic_DNA"/>
</dbReference>
<keyword evidence="1" id="KW-0812">Transmembrane</keyword>
<feature type="transmembrane region" description="Helical" evidence="1">
    <location>
        <begin position="20"/>
        <end position="43"/>
    </location>
</feature>
<comment type="caution">
    <text evidence="2">The sequence shown here is derived from an EMBL/GenBank/DDBJ whole genome shotgun (WGS) entry which is preliminary data.</text>
</comment>
<evidence type="ECO:0000256" key="1">
    <source>
        <dbReference type="SAM" id="Phobius"/>
    </source>
</evidence>
<sequence>MFPLYDGSQSSPTCTASEKFLNIQNIQCLVLITLINAALHVTAQKKQGHLLYMKEKVYST</sequence>
<keyword evidence="3" id="KW-1185">Reference proteome</keyword>
<keyword evidence="1" id="KW-1133">Transmembrane helix</keyword>
<proteinExistence type="predicted"/>
<name>A0ABQ9JVU1_9CUCU</name>
<dbReference type="Proteomes" id="UP001162164">
    <property type="component" value="Unassembled WGS sequence"/>
</dbReference>
<accession>A0ABQ9JVU1</accession>
<protein>
    <submittedName>
        <fullName evidence="2">Uncharacterized protein</fullName>
    </submittedName>
</protein>
<keyword evidence="1" id="KW-0472">Membrane</keyword>
<evidence type="ECO:0000313" key="2">
    <source>
        <dbReference type="EMBL" id="KAJ8982443.1"/>
    </source>
</evidence>
<organism evidence="2 3">
    <name type="scientific">Molorchus minor</name>
    <dbReference type="NCBI Taxonomy" id="1323400"/>
    <lineage>
        <taxon>Eukaryota</taxon>
        <taxon>Metazoa</taxon>
        <taxon>Ecdysozoa</taxon>
        <taxon>Arthropoda</taxon>
        <taxon>Hexapoda</taxon>
        <taxon>Insecta</taxon>
        <taxon>Pterygota</taxon>
        <taxon>Neoptera</taxon>
        <taxon>Endopterygota</taxon>
        <taxon>Coleoptera</taxon>
        <taxon>Polyphaga</taxon>
        <taxon>Cucujiformia</taxon>
        <taxon>Chrysomeloidea</taxon>
        <taxon>Cerambycidae</taxon>
        <taxon>Lamiinae</taxon>
        <taxon>Monochamini</taxon>
        <taxon>Molorchus</taxon>
    </lineage>
</organism>
<evidence type="ECO:0000313" key="3">
    <source>
        <dbReference type="Proteomes" id="UP001162164"/>
    </source>
</evidence>